<dbReference type="InterPro" id="IPR051599">
    <property type="entry name" value="Cell_Envelope_Assoc"/>
</dbReference>
<evidence type="ECO:0000256" key="1">
    <source>
        <dbReference type="SAM" id="Phobius"/>
    </source>
</evidence>
<feature type="transmembrane region" description="Helical" evidence="1">
    <location>
        <begin position="25"/>
        <end position="49"/>
    </location>
</feature>
<dbReference type="RefSeq" id="WP_111982426.1">
    <property type="nucleotide sequence ID" value="NZ_NFZS01000001.1"/>
</dbReference>
<organism evidence="3 4">
    <name type="scientific">Dyella jiangningensis</name>
    <dbReference type="NCBI Taxonomy" id="1379159"/>
    <lineage>
        <taxon>Bacteria</taxon>
        <taxon>Pseudomonadati</taxon>
        <taxon>Pseudomonadota</taxon>
        <taxon>Gammaproteobacteria</taxon>
        <taxon>Lysobacterales</taxon>
        <taxon>Rhodanobacteraceae</taxon>
        <taxon>Dyella</taxon>
    </lineage>
</organism>
<dbReference type="OrthoDB" id="9809813at2"/>
<name>A0A328PBS0_9GAMM</name>
<dbReference type="InterPro" id="IPR003848">
    <property type="entry name" value="DUF218"/>
</dbReference>
<comment type="caution">
    <text evidence="3">The sequence shown here is derived from an EMBL/GenBank/DDBJ whole genome shotgun (WGS) entry which is preliminary data.</text>
</comment>
<evidence type="ECO:0000313" key="3">
    <source>
        <dbReference type="EMBL" id="RAO78002.1"/>
    </source>
</evidence>
<dbReference type="GO" id="GO:0043164">
    <property type="term" value="P:Gram-negative-bacterium-type cell wall biogenesis"/>
    <property type="evidence" value="ECO:0007669"/>
    <property type="project" value="TreeGrafter"/>
</dbReference>
<dbReference type="GO" id="GO:0000270">
    <property type="term" value="P:peptidoglycan metabolic process"/>
    <property type="evidence" value="ECO:0007669"/>
    <property type="project" value="TreeGrafter"/>
</dbReference>
<dbReference type="Proteomes" id="UP000248926">
    <property type="component" value="Unassembled WGS sequence"/>
</dbReference>
<reference evidence="3 4" key="1">
    <citation type="journal article" date="2018" name="Genet. Mol. Biol.">
        <title>The genome sequence of Dyella jiangningensis FCAV SCS01 from a lignocellulose-decomposing microbial consortium metagenome reveals potential for biotechnological applications.</title>
        <authorList>
            <person name="Desiderato J.G."/>
            <person name="Alvarenga D.O."/>
            <person name="Constancio M.T.L."/>
            <person name="Alves L.M.C."/>
            <person name="Varani A.M."/>
        </authorList>
    </citation>
    <scope>NUCLEOTIDE SEQUENCE [LARGE SCALE GENOMIC DNA]</scope>
    <source>
        <strain evidence="3 4">FCAV SCS01</strain>
    </source>
</reference>
<gene>
    <name evidence="3" type="ORF">CA260_09275</name>
</gene>
<dbReference type="InterPro" id="IPR014729">
    <property type="entry name" value="Rossmann-like_a/b/a_fold"/>
</dbReference>
<dbReference type="AlphaFoldDB" id="A0A328PBS0"/>
<dbReference type="GO" id="GO:0005886">
    <property type="term" value="C:plasma membrane"/>
    <property type="evidence" value="ECO:0007669"/>
    <property type="project" value="TreeGrafter"/>
</dbReference>
<dbReference type="CDD" id="cd06259">
    <property type="entry name" value="YdcF-like"/>
    <property type="match status" value="1"/>
</dbReference>
<keyword evidence="1" id="KW-0472">Membrane</keyword>
<dbReference type="EMBL" id="NFZS01000001">
    <property type="protein sequence ID" value="RAO78002.1"/>
    <property type="molecule type" value="Genomic_DNA"/>
</dbReference>
<sequence>MLSVLFVMLLLAVWCYRRRWRRTGAALATLLVVLFFGIGSGAVSRLLLYPLQDPYAATPKIEWAGTNVILLLAAGTAVVPDEPLQPSYFSNGRLLRAAQLYSECHAAGKQCRILVTGGDSQGHGEAESVVYGRALRRLGIPESDLLLETRSMSTWQNAQFSRSMLEAQAPQHLVMVTSGVHLRRSLLYFGHFGMAPQPVAGDWVNPRWEPFPDSWNVMLADAAMHEYLGILRYYVYNALGLNAAPSARLGH</sequence>
<proteinExistence type="predicted"/>
<protein>
    <recommendedName>
        <fullName evidence="2">DUF218 domain-containing protein</fullName>
    </recommendedName>
</protein>
<keyword evidence="4" id="KW-1185">Reference proteome</keyword>
<dbReference type="PANTHER" id="PTHR30336">
    <property type="entry name" value="INNER MEMBRANE PROTEIN, PROBABLE PERMEASE"/>
    <property type="match status" value="1"/>
</dbReference>
<keyword evidence="1" id="KW-0812">Transmembrane</keyword>
<dbReference type="Gene3D" id="3.40.50.620">
    <property type="entry name" value="HUPs"/>
    <property type="match status" value="1"/>
</dbReference>
<evidence type="ECO:0000259" key="2">
    <source>
        <dbReference type="Pfam" id="PF02698"/>
    </source>
</evidence>
<dbReference type="PANTHER" id="PTHR30336:SF4">
    <property type="entry name" value="ENVELOPE BIOGENESIS FACTOR ELYC"/>
    <property type="match status" value="1"/>
</dbReference>
<feature type="domain" description="DUF218" evidence="2">
    <location>
        <begin position="68"/>
        <end position="229"/>
    </location>
</feature>
<keyword evidence="1" id="KW-1133">Transmembrane helix</keyword>
<accession>A0A328PBS0</accession>
<dbReference type="Pfam" id="PF02698">
    <property type="entry name" value="DUF218"/>
    <property type="match status" value="1"/>
</dbReference>
<evidence type="ECO:0000313" key="4">
    <source>
        <dbReference type="Proteomes" id="UP000248926"/>
    </source>
</evidence>